<dbReference type="AlphaFoldDB" id="A0A813WUK8"/>
<gene>
    <name evidence="2" type="ORF">GPM918_LOCUS6577</name>
    <name evidence="3" type="ORF">SRO942_LOCUS6577</name>
</gene>
<dbReference type="GO" id="GO:0005096">
    <property type="term" value="F:GTPase activator activity"/>
    <property type="evidence" value="ECO:0007669"/>
    <property type="project" value="TreeGrafter"/>
</dbReference>
<keyword evidence="4" id="KW-1185">Reference proteome</keyword>
<dbReference type="Proteomes" id="UP000663829">
    <property type="component" value="Unassembled WGS sequence"/>
</dbReference>
<dbReference type="EMBL" id="CAJOBC010001018">
    <property type="protein sequence ID" value="CAF3648512.1"/>
    <property type="molecule type" value="Genomic_DNA"/>
</dbReference>
<dbReference type="InterPro" id="IPR051978">
    <property type="entry name" value="Rho-GAP_domain"/>
</dbReference>
<sequence length="388" mass="44915">MSKKDLTSYTISVVGLNGVGKSSLCKRLIYSHLDDYINSITTLTNRKELVQNSCSYWGNVKYRRQDDKYEVLFHFIEQTELNDSSGGDNHEIYIKRASTVTIKVDEKLITSNNIVSSSGEYGDDSMLSNNVSHPLLKRFPRDFKVKNQVDAFICVYDISSGDDLSSSQQSQFDSFLSLLIPLLKTKRPILIVTTKNDIVYSHNQQIELSSKFEQRVRNSFISTTLSTTDIQLHLPPILHTSSQQNINIQSIYEILVKLCEQSSSISTRKLSSNTSSLFQLPSYIENLKQKEKLEQTLIDDYRQLLIRHVLDFRDTTWSQFYQKWHQHIGIERFIQIFGKKHAEIIFNEHLGNLEQFDINALKQKIIDQRLIKIIHLLTNEKNLLSLNR</sequence>
<feature type="domain" description="Rho GTPase-activating protein FF" evidence="1">
    <location>
        <begin position="286"/>
        <end position="355"/>
    </location>
</feature>
<organism evidence="2 4">
    <name type="scientific">Didymodactylos carnosus</name>
    <dbReference type="NCBI Taxonomy" id="1234261"/>
    <lineage>
        <taxon>Eukaryota</taxon>
        <taxon>Metazoa</taxon>
        <taxon>Spiralia</taxon>
        <taxon>Gnathifera</taxon>
        <taxon>Rotifera</taxon>
        <taxon>Eurotatoria</taxon>
        <taxon>Bdelloidea</taxon>
        <taxon>Philodinida</taxon>
        <taxon>Philodinidae</taxon>
        <taxon>Didymodactylos</taxon>
    </lineage>
</organism>
<dbReference type="SUPFAM" id="SSF52540">
    <property type="entry name" value="P-loop containing nucleoside triphosphate hydrolases"/>
    <property type="match status" value="1"/>
</dbReference>
<dbReference type="GO" id="GO:0008361">
    <property type="term" value="P:regulation of cell size"/>
    <property type="evidence" value="ECO:0007669"/>
    <property type="project" value="TreeGrafter"/>
</dbReference>
<evidence type="ECO:0000259" key="1">
    <source>
        <dbReference type="Pfam" id="PF16512"/>
    </source>
</evidence>
<accession>A0A813WUK8</accession>
<dbReference type="EMBL" id="CAJNOQ010001018">
    <property type="protein sequence ID" value="CAF0860828.1"/>
    <property type="molecule type" value="Genomic_DNA"/>
</dbReference>
<dbReference type="Gene3D" id="1.10.10.440">
    <property type="entry name" value="FF domain"/>
    <property type="match status" value="1"/>
</dbReference>
<evidence type="ECO:0000313" key="2">
    <source>
        <dbReference type="EMBL" id="CAF0860828.1"/>
    </source>
</evidence>
<proteinExistence type="predicted"/>
<dbReference type="InterPro" id="IPR027417">
    <property type="entry name" value="P-loop_NTPase"/>
</dbReference>
<evidence type="ECO:0000313" key="3">
    <source>
        <dbReference type="EMBL" id="CAF3648512.1"/>
    </source>
</evidence>
<dbReference type="Proteomes" id="UP000681722">
    <property type="component" value="Unassembled WGS sequence"/>
</dbReference>
<dbReference type="InterPro" id="IPR036517">
    <property type="entry name" value="FF_domain_sf"/>
</dbReference>
<dbReference type="OrthoDB" id="9994905at2759"/>
<dbReference type="InterPro" id="IPR032835">
    <property type="entry name" value="RhoGAP-FF1"/>
</dbReference>
<comment type="caution">
    <text evidence="2">The sequence shown here is derived from an EMBL/GenBank/DDBJ whole genome shotgun (WGS) entry which is preliminary data.</text>
</comment>
<dbReference type="Gene3D" id="3.40.50.300">
    <property type="entry name" value="P-loop containing nucleotide triphosphate hydrolases"/>
    <property type="match status" value="1"/>
</dbReference>
<dbReference type="Pfam" id="PF16512">
    <property type="entry name" value="RhoGAP-FF1"/>
    <property type="match status" value="1"/>
</dbReference>
<dbReference type="GO" id="GO:0005829">
    <property type="term" value="C:cytosol"/>
    <property type="evidence" value="ECO:0007669"/>
    <property type="project" value="TreeGrafter"/>
</dbReference>
<dbReference type="GO" id="GO:0007266">
    <property type="term" value="P:Rho protein signal transduction"/>
    <property type="evidence" value="ECO:0007669"/>
    <property type="project" value="TreeGrafter"/>
</dbReference>
<protein>
    <recommendedName>
        <fullName evidence="1">Rho GTPase-activating protein FF domain-containing protein</fullName>
    </recommendedName>
</protein>
<dbReference type="PANTHER" id="PTHR46005">
    <property type="entry name" value="RHO GTPASE-ACTIVATING PROTEIN 190"/>
    <property type="match status" value="1"/>
</dbReference>
<name>A0A813WUK8_9BILA</name>
<reference evidence="2" key="1">
    <citation type="submission" date="2021-02" db="EMBL/GenBank/DDBJ databases">
        <authorList>
            <person name="Nowell W R."/>
        </authorList>
    </citation>
    <scope>NUCLEOTIDE SEQUENCE</scope>
</reference>
<dbReference type="PRINTS" id="PR00449">
    <property type="entry name" value="RASTRNSFRMNG"/>
</dbReference>
<dbReference type="PANTHER" id="PTHR46005:SF4">
    <property type="entry name" value="RHO GTPASE-ACTIVATING PROTEIN 190"/>
    <property type="match status" value="1"/>
</dbReference>
<evidence type="ECO:0000313" key="4">
    <source>
        <dbReference type="Proteomes" id="UP000663829"/>
    </source>
</evidence>